<evidence type="ECO:0000256" key="1">
    <source>
        <dbReference type="SAM" id="SignalP"/>
    </source>
</evidence>
<reference evidence="3 4" key="1">
    <citation type="submission" date="2015-01" db="EMBL/GenBank/DDBJ databases">
        <title>Desulfovibrio sp. JC271 draft genome sequence.</title>
        <authorList>
            <person name="Shivani Y."/>
            <person name="Subhash Y."/>
            <person name="Sasikala C."/>
            <person name="Ramana C.V."/>
        </authorList>
    </citation>
    <scope>NUCLEOTIDE SEQUENCE [LARGE SCALE GENOMIC DNA]</scope>
    <source>
        <strain evidence="3 4">JC271</strain>
    </source>
</reference>
<dbReference type="Pfam" id="PF03797">
    <property type="entry name" value="Autotransporter"/>
    <property type="match status" value="1"/>
</dbReference>
<dbReference type="InterPro" id="IPR005546">
    <property type="entry name" value="Autotransporte_beta"/>
</dbReference>
<keyword evidence="4" id="KW-1185">Reference proteome</keyword>
<gene>
    <name evidence="3" type="ORF">SP90_08425</name>
</gene>
<name>A0A1B7XCZ2_9BACT</name>
<comment type="caution">
    <text evidence="3">The sequence shown here is derived from an EMBL/GenBank/DDBJ whole genome shotgun (WGS) entry which is preliminary data.</text>
</comment>
<dbReference type="EMBL" id="JXMS01000012">
    <property type="protein sequence ID" value="OBQ51853.1"/>
    <property type="molecule type" value="Genomic_DNA"/>
</dbReference>
<dbReference type="InterPro" id="IPR020080">
    <property type="entry name" value="OM_adhesin/peptidase_omptin"/>
</dbReference>
<organism evidence="3 4">
    <name type="scientific">Halodesulfovibrio spirochaetisodalis</name>
    <dbReference type="NCBI Taxonomy" id="1560234"/>
    <lineage>
        <taxon>Bacteria</taxon>
        <taxon>Pseudomonadati</taxon>
        <taxon>Thermodesulfobacteriota</taxon>
        <taxon>Desulfovibrionia</taxon>
        <taxon>Desulfovibrionales</taxon>
        <taxon>Desulfovibrionaceae</taxon>
        <taxon>Halodesulfovibrio</taxon>
    </lineage>
</organism>
<keyword evidence="1" id="KW-0732">Signal</keyword>
<feature type="signal peptide" evidence="1">
    <location>
        <begin position="1"/>
        <end position="19"/>
    </location>
</feature>
<dbReference type="PATRIC" id="fig|1560234.3.peg.509"/>
<accession>A0A1B7XCZ2</accession>
<feature type="chain" id="PRO_5008600524" description="Autotransporter domain-containing protein" evidence="1">
    <location>
        <begin position="20"/>
        <end position="258"/>
    </location>
</feature>
<proteinExistence type="predicted"/>
<evidence type="ECO:0000313" key="3">
    <source>
        <dbReference type="EMBL" id="OBQ51853.1"/>
    </source>
</evidence>
<protein>
    <recommendedName>
        <fullName evidence="2">Autotransporter domain-containing protein</fullName>
    </recommendedName>
</protein>
<evidence type="ECO:0000259" key="2">
    <source>
        <dbReference type="Pfam" id="PF03797"/>
    </source>
</evidence>
<dbReference type="InterPro" id="IPR036709">
    <property type="entry name" value="Autotransporte_beta_dom_sf"/>
</dbReference>
<evidence type="ECO:0000313" key="4">
    <source>
        <dbReference type="Proteomes" id="UP000091979"/>
    </source>
</evidence>
<dbReference type="GO" id="GO:0004190">
    <property type="term" value="F:aspartic-type endopeptidase activity"/>
    <property type="evidence" value="ECO:0007669"/>
    <property type="project" value="InterPro"/>
</dbReference>
<dbReference type="AlphaFoldDB" id="A0A1B7XCZ2"/>
<sequence length="258" mass="29080">MKKLMLLMILLAFPVSALAGTTYTVSPKAVYYSYHEQVMDETGYLVGVNLDVAHVTPEKYFLGLEAEILKGQLRYDGGYSNGDSLRCDTNDILFQGTAAAGKEFAVASWRLTPYTGIKYRYWQNDIVATGGYLRRISQFYLPVGLNAQYDLTPDWKLTFKVEGSLLLFGEVRSDLSDVSSAYSDIKNNQKFSNAIGARVSTKLEKNLGTYSLGIAPYFEWYEAETSEKTETTVNNRRMWFIEPHNTTWMVGLACTVSF</sequence>
<dbReference type="Gene3D" id="2.40.128.130">
    <property type="entry name" value="Autotransporter beta-domain"/>
    <property type="match status" value="1"/>
</dbReference>
<dbReference type="OrthoDB" id="5448712at2"/>
<feature type="domain" description="Autotransporter" evidence="2">
    <location>
        <begin position="82"/>
        <end position="196"/>
    </location>
</feature>
<dbReference type="RefSeq" id="WP_066854520.1">
    <property type="nucleotide sequence ID" value="NZ_JXMS01000012.1"/>
</dbReference>
<dbReference type="Proteomes" id="UP000091979">
    <property type="component" value="Unassembled WGS sequence"/>
</dbReference>
<dbReference type="SUPFAM" id="SSF69917">
    <property type="entry name" value="OMPT-like"/>
    <property type="match status" value="1"/>
</dbReference>